<reference evidence="3" key="1">
    <citation type="journal article" date="2014" name="Proc. Natl. Acad. Sci. U.S.A.">
        <title>Extensive sampling of basidiomycete genomes demonstrates inadequacy of the white-rot/brown-rot paradigm for wood decay fungi.</title>
        <authorList>
            <person name="Riley R."/>
            <person name="Salamov A.A."/>
            <person name="Brown D.W."/>
            <person name="Nagy L.G."/>
            <person name="Floudas D."/>
            <person name="Held B.W."/>
            <person name="Levasseur A."/>
            <person name="Lombard V."/>
            <person name="Morin E."/>
            <person name="Otillar R."/>
            <person name="Lindquist E.A."/>
            <person name="Sun H."/>
            <person name="LaButti K.M."/>
            <person name="Schmutz J."/>
            <person name="Jabbour D."/>
            <person name="Luo H."/>
            <person name="Baker S.E."/>
            <person name="Pisabarro A.G."/>
            <person name="Walton J.D."/>
            <person name="Blanchette R.A."/>
            <person name="Henrissat B."/>
            <person name="Martin F."/>
            <person name="Cullen D."/>
            <person name="Hibbett D.S."/>
            <person name="Grigoriev I.V."/>
        </authorList>
    </citation>
    <scope>NUCLEOTIDE SEQUENCE [LARGE SCALE GENOMIC DNA]</scope>
    <source>
        <strain evidence="3">MUCL 33604</strain>
    </source>
</reference>
<dbReference type="HOGENOM" id="CLU_2542874_0_0_1"/>
<dbReference type="AlphaFoldDB" id="A0A067QKD7"/>
<dbReference type="Proteomes" id="UP000027265">
    <property type="component" value="Unassembled WGS sequence"/>
</dbReference>
<feature type="compositionally biased region" description="Basic and acidic residues" evidence="1">
    <location>
        <begin position="70"/>
        <end position="83"/>
    </location>
</feature>
<protein>
    <submittedName>
        <fullName evidence="2">Uncharacterized protein</fullName>
    </submittedName>
</protein>
<keyword evidence="3" id="KW-1185">Reference proteome</keyword>
<accession>A0A067QKD7</accession>
<evidence type="ECO:0000313" key="2">
    <source>
        <dbReference type="EMBL" id="KDQ63091.1"/>
    </source>
</evidence>
<gene>
    <name evidence="2" type="ORF">JAAARDRAFT_29088</name>
</gene>
<feature type="region of interest" description="Disordered" evidence="1">
    <location>
        <begin position="1"/>
        <end position="83"/>
    </location>
</feature>
<proteinExistence type="predicted"/>
<dbReference type="EMBL" id="KL197710">
    <property type="protein sequence ID" value="KDQ63091.1"/>
    <property type="molecule type" value="Genomic_DNA"/>
</dbReference>
<dbReference type="InParanoid" id="A0A067QKD7"/>
<evidence type="ECO:0000313" key="3">
    <source>
        <dbReference type="Proteomes" id="UP000027265"/>
    </source>
</evidence>
<feature type="compositionally biased region" description="Low complexity" evidence="1">
    <location>
        <begin position="40"/>
        <end position="51"/>
    </location>
</feature>
<sequence>MMDESGRSGLTPFASCLNQRRSKAGRDRTRDKSSPITCEYSIYPPIISPLSSERRRGMTDGSGGQGVDAHPGDDHGVETKQVE</sequence>
<name>A0A067QKD7_9AGAM</name>
<feature type="compositionally biased region" description="Basic and acidic residues" evidence="1">
    <location>
        <begin position="24"/>
        <end position="33"/>
    </location>
</feature>
<evidence type="ECO:0000256" key="1">
    <source>
        <dbReference type="SAM" id="MobiDB-lite"/>
    </source>
</evidence>
<organism evidence="2 3">
    <name type="scientific">Jaapia argillacea MUCL 33604</name>
    <dbReference type="NCBI Taxonomy" id="933084"/>
    <lineage>
        <taxon>Eukaryota</taxon>
        <taxon>Fungi</taxon>
        <taxon>Dikarya</taxon>
        <taxon>Basidiomycota</taxon>
        <taxon>Agaricomycotina</taxon>
        <taxon>Agaricomycetes</taxon>
        <taxon>Agaricomycetidae</taxon>
        <taxon>Jaapiales</taxon>
        <taxon>Jaapiaceae</taxon>
        <taxon>Jaapia</taxon>
    </lineage>
</organism>